<sequence length="446" mass="44283">MSAPVSDPSTTPLMTVRVDRRRGRRVTAGRTVAVLCLAAVLLEATADLLPDEPVVWILTPVRLVLGAGLVATAVAGVRPGQWRTPLDPAIGALLLAAALGTVLAGQPWAPWRGVLTAVAAYYLMVGVRRSVPDAGPALGLLALVGVAVAGTVAARQAAAGTATGFCRGAIDGSADVCGPDAVIRAVGTFSNPNLLAAFLVLLLPVAAAGAAQLADRTSRLAGTALVVVGYAAVLLTASRGGIVAAVAGAAVFVALRRGHGRALPVGGRLRPGRAVVALLGVGGVVAAGLLLLAPALSVGVRADVWTAAAGLVAQHPLGVGPGRAGALLDAAIAGDEAFQHAHNLWLNWAVEAGVPGLVAVLTITVGAVIVTRRAALAGSATAVAAGAGLAGFAVMSLADHPANAIRVSIAVWIVLALVAAESAPRTLARRRSGQPATGVRSRSGSR</sequence>
<protein>
    <submittedName>
        <fullName evidence="7">O-antigen ligase family protein</fullName>
    </submittedName>
</protein>
<comment type="subcellular location">
    <subcellularLocation>
        <location evidence="1">Membrane</location>
        <topology evidence="1">Multi-pass membrane protein</topology>
    </subcellularLocation>
</comment>
<feature type="transmembrane region" description="Helical" evidence="5">
    <location>
        <begin position="377"/>
        <end position="398"/>
    </location>
</feature>
<keyword evidence="8" id="KW-1185">Reference proteome</keyword>
<feature type="domain" description="O-antigen ligase-related" evidence="6">
    <location>
        <begin position="225"/>
        <end position="360"/>
    </location>
</feature>
<organism evidence="7 8">
    <name type="scientific">Pseudonocardia alaniniphila</name>
    <dbReference type="NCBI Taxonomy" id="75291"/>
    <lineage>
        <taxon>Bacteria</taxon>
        <taxon>Bacillati</taxon>
        <taxon>Actinomycetota</taxon>
        <taxon>Actinomycetes</taxon>
        <taxon>Pseudonocardiales</taxon>
        <taxon>Pseudonocardiaceae</taxon>
        <taxon>Pseudonocardia</taxon>
    </lineage>
</organism>
<evidence type="ECO:0000256" key="5">
    <source>
        <dbReference type="SAM" id="Phobius"/>
    </source>
</evidence>
<dbReference type="PANTHER" id="PTHR37422">
    <property type="entry name" value="TEICHURONIC ACID BIOSYNTHESIS PROTEIN TUAE"/>
    <property type="match status" value="1"/>
</dbReference>
<dbReference type="GO" id="GO:0016874">
    <property type="term" value="F:ligase activity"/>
    <property type="evidence" value="ECO:0007669"/>
    <property type="project" value="UniProtKB-KW"/>
</dbReference>
<evidence type="ECO:0000259" key="6">
    <source>
        <dbReference type="Pfam" id="PF04932"/>
    </source>
</evidence>
<comment type="caution">
    <text evidence="7">The sequence shown here is derived from an EMBL/GenBank/DDBJ whole genome shotgun (WGS) entry which is preliminary data.</text>
</comment>
<gene>
    <name evidence="7" type="ORF">MMF94_25330</name>
</gene>
<evidence type="ECO:0000256" key="1">
    <source>
        <dbReference type="ARBA" id="ARBA00004141"/>
    </source>
</evidence>
<keyword evidence="4 5" id="KW-0472">Membrane</keyword>
<dbReference type="InterPro" id="IPR051533">
    <property type="entry name" value="WaaL-like"/>
</dbReference>
<reference evidence="7 8" key="1">
    <citation type="submission" date="2022-03" db="EMBL/GenBank/DDBJ databases">
        <title>Pseudonocardia alaer sp. nov., a novel actinomycete isolated from reed forest soil.</title>
        <authorList>
            <person name="Wang L."/>
        </authorList>
    </citation>
    <scope>NUCLEOTIDE SEQUENCE [LARGE SCALE GENOMIC DNA]</scope>
    <source>
        <strain evidence="7 8">Y-16303</strain>
    </source>
</reference>
<evidence type="ECO:0000256" key="2">
    <source>
        <dbReference type="ARBA" id="ARBA00022692"/>
    </source>
</evidence>
<feature type="transmembrane region" description="Helical" evidence="5">
    <location>
        <begin position="134"/>
        <end position="154"/>
    </location>
</feature>
<dbReference type="RefSeq" id="WP_241039673.1">
    <property type="nucleotide sequence ID" value="NZ_BAAAJF010000040.1"/>
</dbReference>
<feature type="transmembrane region" description="Helical" evidence="5">
    <location>
        <begin position="220"/>
        <end position="253"/>
    </location>
</feature>
<feature type="transmembrane region" description="Helical" evidence="5">
    <location>
        <begin position="194"/>
        <end position="214"/>
    </location>
</feature>
<feature type="transmembrane region" description="Helical" evidence="5">
    <location>
        <begin position="56"/>
        <end position="77"/>
    </location>
</feature>
<feature type="transmembrane region" description="Helical" evidence="5">
    <location>
        <begin position="352"/>
        <end position="370"/>
    </location>
</feature>
<feature type="transmembrane region" description="Helical" evidence="5">
    <location>
        <begin position="89"/>
        <end position="109"/>
    </location>
</feature>
<feature type="transmembrane region" description="Helical" evidence="5">
    <location>
        <begin position="274"/>
        <end position="296"/>
    </location>
</feature>
<proteinExistence type="predicted"/>
<keyword evidence="7" id="KW-0436">Ligase</keyword>
<evidence type="ECO:0000313" key="7">
    <source>
        <dbReference type="EMBL" id="MCH6169030.1"/>
    </source>
</evidence>
<dbReference type="PANTHER" id="PTHR37422:SF23">
    <property type="entry name" value="TEICHURONIC ACID BIOSYNTHESIS PROTEIN TUAE"/>
    <property type="match status" value="1"/>
</dbReference>
<dbReference type="Proteomes" id="UP001299970">
    <property type="component" value="Unassembled WGS sequence"/>
</dbReference>
<keyword evidence="2 5" id="KW-0812">Transmembrane</keyword>
<name>A0ABS9TKG8_9PSEU</name>
<accession>A0ABS9TKG8</accession>
<feature type="transmembrane region" description="Helical" evidence="5">
    <location>
        <begin position="404"/>
        <end position="423"/>
    </location>
</feature>
<dbReference type="Pfam" id="PF04932">
    <property type="entry name" value="Wzy_C"/>
    <property type="match status" value="1"/>
</dbReference>
<evidence type="ECO:0000313" key="8">
    <source>
        <dbReference type="Proteomes" id="UP001299970"/>
    </source>
</evidence>
<evidence type="ECO:0000256" key="4">
    <source>
        <dbReference type="ARBA" id="ARBA00023136"/>
    </source>
</evidence>
<dbReference type="EMBL" id="JAKXMK010000023">
    <property type="protein sequence ID" value="MCH6169030.1"/>
    <property type="molecule type" value="Genomic_DNA"/>
</dbReference>
<keyword evidence="3 5" id="KW-1133">Transmembrane helix</keyword>
<dbReference type="InterPro" id="IPR007016">
    <property type="entry name" value="O-antigen_ligase-rel_domated"/>
</dbReference>
<evidence type="ECO:0000256" key="3">
    <source>
        <dbReference type="ARBA" id="ARBA00022989"/>
    </source>
</evidence>